<organism evidence="4 5">
    <name type="scientific">Tribolium castaneum</name>
    <name type="common">Red flour beetle</name>
    <dbReference type="NCBI Taxonomy" id="7070"/>
    <lineage>
        <taxon>Eukaryota</taxon>
        <taxon>Metazoa</taxon>
        <taxon>Ecdysozoa</taxon>
        <taxon>Arthropoda</taxon>
        <taxon>Hexapoda</taxon>
        <taxon>Insecta</taxon>
        <taxon>Pterygota</taxon>
        <taxon>Neoptera</taxon>
        <taxon>Endopterygota</taxon>
        <taxon>Coleoptera</taxon>
        <taxon>Polyphaga</taxon>
        <taxon>Cucujiformia</taxon>
        <taxon>Tenebrionidae</taxon>
        <taxon>Tenebrionidae incertae sedis</taxon>
        <taxon>Tribolium</taxon>
    </lineage>
</organism>
<dbReference type="HOGENOM" id="CLU_035073_1_0_1"/>
<evidence type="ECO:0000259" key="1">
    <source>
        <dbReference type="Pfam" id="PF21787"/>
    </source>
</evidence>
<dbReference type="EMBL" id="KQ971769">
    <property type="protein sequence ID" value="EFA12315.1"/>
    <property type="molecule type" value="Genomic_DNA"/>
</dbReference>
<name>D7ELR3_TRICA</name>
<reference evidence="4 5" key="2">
    <citation type="journal article" date="2010" name="Nucleic Acids Res.">
        <title>BeetleBase in 2010: revisions to provide comprehensive genomic information for Tribolium castaneum.</title>
        <authorList>
            <person name="Kim H.S."/>
            <person name="Murphy T."/>
            <person name="Xia J."/>
            <person name="Caragea D."/>
            <person name="Park Y."/>
            <person name="Beeman R.W."/>
            <person name="Lorenzen M.D."/>
            <person name="Butcher S."/>
            <person name="Manak J.R."/>
            <person name="Brown S.J."/>
        </authorList>
    </citation>
    <scope>NUCLEOTIDE SEQUENCE [LARGE SCALE GENOMIC DNA]</scope>
    <source>
        <strain evidence="4 5">Georgia GA2</strain>
    </source>
</reference>
<dbReference type="InterPro" id="IPR048367">
    <property type="entry name" value="TNP-like_RNaseH_C"/>
</dbReference>
<dbReference type="InterPro" id="IPR048365">
    <property type="entry name" value="TNP-like_RNaseH_N"/>
</dbReference>
<dbReference type="OMA" id="QCNAREL"/>
<feature type="domain" description="Transposable element P transposase-like GTP-binding insertion" evidence="2">
    <location>
        <begin position="125"/>
        <end position="238"/>
    </location>
</feature>
<accession>D7ELR3</accession>
<dbReference type="eggNOG" id="ENOG502SHUX">
    <property type="taxonomic scope" value="Eukaryota"/>
</dbReference>
<reference evidence="4 5" key="1">
    <citation type="journal article" date="2008" name="Nature">
        <title>The genome of the model beetle and pest Tribolium castaneum.</title>
        <authorList>
            <consortium name="Tribolium Genome Sequencing Consortium"/>
            <person name="Richards S."/>
            <person name="Gibbs R.A."/>
            <person name="Weinstock G.M."/>
            <person name="Brown S.J."/>
            <person name="Denell R."/>
            <person name="Beeman R.W."/>
            <person name="Gibbs R."/>
            <person name="Beeman R.W."/>
            <person name="Brown S.J."/>
            <person name="Bucher G."/>
            <person name="Friedrich M."/>
            <person name="Grimmelikhuijzen C.J."/>
            <person name="Klingler M."/>
            <person name="Lorenzen M."/>
            <person name="Richards S."/>
            <person name="Roth S."/>
            <person name="Schroder R."/>
            <person name="Tautz D."/>
            <person name="Zdobnov E.M."/>
            <person name="Muzny D."/>
            <person name="Gibbs R.A."/>
            <person name="Weinstock G.M."/>
            <person name="Attaway T."/>
            <person name="Bell S."/>
            <person name="Buhay C.J."/>
            <person name="Chandrabose M.N."/>
            <person name="Chavez D."/>
            <person name="Clerk-Blankenburg K.P."/>
            <person name="Cree A."/>
            <person name="Dao M."/>
            <person name="Davis C."/>
            <person name="Chacko J."/>
            <person name="Dinh H."/>
            <person name="Dugan-Rocha S."/>
            <person name="Fowler G."/>
            <person name="Garner T.T."/>
            <person name="Garnes J."/>
            <person name="Gnirke A."/>
            <person name="Hawes A."/>
            <person name="Hernandez J."/>
            <person name="Hines S."/>
            <person name="Holder M."/>
            <person name="Hume J."/>
            <person name="Jhangiani S.N."/>
            <person name="Joshi V."/>
            <person name="Khan Z.M."/>
            <person name="Jackson L."/>
            <person name="Kovar C."/>
            <person name="Kowis A."/>
            <person name="Lee S."/>
            <person name="Lewis L.R."/>
            <person name="Margolis J."/>
            <person name="Morgan M."/>
            <person name="Nazareth L.V."/>
            <person name="Nguyen N."/>
            <person name="Okwuonu G."/>
            <person name="Parker D."/>
            <person name="Richards S."/>
            <person name="Ruiz S.J."/>
            <person name="Santibanez J."/>
            <person name="Savard J."/>
            <person name="Scherer S.E."/>
            <person name="Schneider B."/>
            <person name="Sodergren E."/>
            <person name="Tautz D."/>
            <person name="Vattahil S."/>
            <person name="Villasana D."/>
            <person name="White C.S."/>
            <person name="Wright R."/>
            <person name="Park Y."/>
            <person name="Beeman R.W."/>
            <person name="Lord J."/>
            <person name="Oppert B."/>
            <person name="Lorenzen M."/>
            <person name="Brown S."/>
            <person name="Wang L."/>
            <person name="Savard J."/>
            <person name="Tautz D."/>
            <person name="Richards S."/>
            <person name="Weinstock G."/>
            <person name="Gibbs R.A."/>
            <person name="Liu Y."/>
            <person name="Worley K."/>
            <person name="Weinstock G."/>
            <person name="Elsik C.G."/>
            <person name="Reese J.T."/>
            <person name="Elhaik E."/>
            <person name="Landan G."/>
            <person name="Graur D."/>
            <person name="Arensburger P."/>
            <person name="Atkinson P."/>
            <person name="Beeman R.W."/>
            <person name="Beidler J."/>
            <person name="Brown S.J."/>
            <person name="Demuth J.P."/>
            <person name="Drury D.W."/>
            <person name="Du Y.Z."/>
            <person name="Fujiwara H."/>
            <person name="Lorenzen M."/>
            <person name="Maselli V."/>
            <person name="Osanai M."/>
            <person name="Park Y."/>
            <person name="Robertson H.M."/>
            <person name="Tu Z."/>
            <person name="Wang J.J."/>
            <person name="Wang S."/>
            <person name="Richards S."/>
            <person name="Song H."/>
            <person name="Zhang L."/>
            <person name="Sodergren E."/>
            <person name="Werner D."/>
            <person name="Stanke M."/>
            <person name="Morgenstern B."/>
            <person name="Solovyev V."/>
            <person name="Kosarev P."/>
            <person name="Brown G."/>
            <person name="Chen H.C."/>
            <person name="Ermolaeva O."/>
            <person name="Hlavina W."/>
            <person name="Kapustin Y."/>
            <person name="Kiryutin B."/>
            <person name="Kitts P."/>
            <person name="Maglott D."/>
            <person name="Pruitt K."/>
            <person name="Sapojnikov V."/>
            <person name="Souvorov A."/>
            <person name="Mackey A.J."/>
            <person name="Waterhouse R.M."/>
            <person name="Wyder S."/>
            <person name="Zdobnov E.M."/>
            <person name="Zdobnov E.M."/>
            <person name="Wyder S."/>
            <person name="Kriventseva E.V."/>
            <person name="Kadowaki T."/>
            <person name="Bork P."/>
            <person name="Aranda M."/>
            <person name="Bao R."/>
            <person name="Beermann A."/>
            <person name="Berns N."/>
            <person name="Bolognesi R."/>
            <person name="Bonneton F."/>
            <person name="Bopp D."/>
            <person name="Brown S.J."/>
            <person name="Bucher G."/>
            <person name="Butts T."/>
            <person name="Chaumot A."/>
            <person name="Denell R.E."/>
            <person name="Ferrier D.E."/>
            <person name="Friedrich M."/>
            <person name="Gordon C.M."/>
            <person name="Jindra M."/>
            <person name="Klingler M."/>
            <person name="Lan Q."/>
            <person name="Lattorff H.M."/>
            <person name="Laudet V."/>
            <person name="von Levetsow C."/>
            <person name="Liu Z."/>
            <person name="Lutz R."/>
            <person name="Lynch J.A."/>
            <person name="da Fonseca R.N."/>
            <person name="Posnien N."/>
            <person name="Reuter R."/>
            <person name="Roth S."/>
            <person name="Savard J."/>
            <person name="Schinko J.B."/>
            <person name="Schmitt C."/>
            <person name="Schoppmeier M."/>
            <person name="Schroder R."/>
            <person name="Shippy T.D."/>
            <person name="Simonnet F."/>
            <person name="Marques-Souza H."/>
            <person name="Tautz D."/>
            <person name="Tomoyasu Y."/>
            <person name="Trauner J."/>
            <person name="Van der Zee M."/>
            <person name="Vervoort M."/>
            <person name="Wittkopp N."/>
            <person name="Wimmer E.A."/>
            <person name="Yang X."/>
            <person name="Jones A.K."/>
            <person name="Sattelle D.B."/>
            <person name="Ebert P.R."/>
            <person name="Nelson D."/>
            <person name="Scott J.G."/>
            <person name="Beeman R.W."/>
            <person name="Muthukrishnan S."/>
            <person name="Kramer K.J."/>
            <person name="Arakane Y."/>
            <person name="Beeman R.W."/>
            <person name="Zhu Q."/>
            <person name="Hogenkamp D."/>
            <person name="Dixit R."/>
            <person name="Oppert B."/>
            <person name="Jiang H."/>
            <person name="Zou Z."/>
            <person name="Marshall J."/>
            <person name="Elpidina E."/>
            <person name="Vinokurov K."/>
            <person name="Oppert C."/>
            <person name="Zou Z."/>
            <person name="Evans J."/>
            <person name="Lu Z."/>
            <person name="Zhao P."/>
            <person name="Sumathipala N."/>
            <person name="Altincicek B."/>
            <person name="Vilcinskas A."/>
            <person name="Williams M."/>
            <person name="Hultmark D."/>
            <person name="Hetru C."/>
            <person name="Jiang H."/>
            <person name="Grimmelikhuijzen C.J."/>
            <person name="Hauser F."/>
            <person name="Cazzamali G."/>
            <person name="Williamson M."/>
            <person name="Park Y."/>
            <person name="Li B."/>
            <person name="Tanaka Y."/>
            <person name="Predel R."/>
            <person name="Neupert S."/>
            <person name="Schachtner J."/>
            <person name="Verleyen P."/>
            <person name="Raible F."/>
            <person name="Bork P."/>
            <person name="Friedrich M."/>
            <person name="Walden K.K."/>
            <person name="Robertson H.M."/>
            <person name="Angeli S."/>
            <person name="Foret S."/>
            <person name="Bucher G."/>
            <person name="Schuetz S."/>
            <person name="Maleszka R."/>
            <person name="Wimmer E.A."/>
            <person name="Beeman R.W."/>
            <person name="Lorenzen M."/>
            <person name="Tomoyasu Y."/>
            <person name="Miller S.C."/>
            <person name="Grossmann D."/>
            <person name="Bucher G."/>
        </authorList>
    </citation>
    <scope>NUCLEOTIDE SEQUENCE [LARGE SCALE GENOMIC DNA]</scope>
    <source>
        <strain evidence="4 5">Georgia GA2</strain>
    </source>
</reference>
<dbReference type="PhylomeDB" id="D7ELR3"/>
<dbReference type="InterPro" id="IPR048366">
    <property type="entry name" value="TNP-like_GBD"/>
</dbReference>
<dbReference type="Pfam" id="PF21787">
    <property type="entry name" value="TNP-like_RNaseH_N"/>
    <property type="match status" value="1"/>
</dbReference>
<feature type="domain" description="Transposable element P transposase-like RNase H C-terminal" evidence="3">
    <location>
        <begin position="310"/>
        <end position="342"/>
    </location>
</feature>
<evidence type="ECO:0000313" key="4">
    <source>
        <dbReference type="EMBL" id="EFA12315.1"/>
    </source>
</evidence>
<gene>
    <name evidence="4" type="primary">GLEAN_05106</name>
    <name evidence="4" type="ORF">TcasGA2_TC005106</name>
</gene>
<evidence type="ECO:0000259" key="2">
    <source>
        <dbReference type="Pfam" id="PF21788"/>
    </source>
</evidence>
<dbReference type="Pfam" id="PF21789">
    <property type="entry name" value="TNP-like_RNaseH_C"/>
    <property type="match status" value="1"/>
</dbReference>
<proteinExistence type="predicted"/>
<dbReference type="AlphaFoldDB" id="D7ELR3"/>
<evidence type="ECO:0000313" key="5">
    <source>
        <dbReference type="Proteomes" id="UP000007266"/>
    </source>
</evidence>
<feature type="domain" description="Transposable element P transposase-like RNase H" evidence="1">
    <location>
        <begin position="1"/>
        <end position="99"/>
    </location>
</feature>
<dbReference type="Proteomes" id="UP000007266">
    <property type="component" value="Unassembled WGS sequence"/>
</dbReference>
<dbReference type="Pfam" id="PF21788">
    <property type="entry name" value="TNP-like_GBD"/>
    <property type="match status" value="1"/>
</dbReference>
<dbReference type="PANTHER" id="PTHR48455">
    <property type="entry name" value="TRANSPOSABLE ELEMENT P TRANSPOSASE-LIKE PROTEIN"/>
    <property type="match status" value="1"/>
</dbReference>
<sequence length="555" mass="63319">MSLKANLYYDVSKDQIVGFHQVDGKEYKPANNVLTIMARGIFDNWKQALAYVFVNTQCNARELQALLCAVINKLYAIGLQVKAVISDLGTNFQQVAASLNVTPETPYFYCKGICTDRIFYIFDVCHLIKALRNNFLKYRFRLDNGQIIDHVFVRAFFEHDQKRTFKFAPKLQSVHISPGQFDKMKVKFATQLFSHTVASGMETEMSLGLLSTAALATITFISNVNNLFDILNSTTLVTNVESFKSAFVGSELQKNHLEKMLHFFKTTAVVDDRNADVTRRIKSMACWQVTIKGVMQLHGSLSQPLPTRRLNQDFLENFFGTVRKQSGNCINPTPIQFVWAFRKLFCTKFLLPPTTGNCMPDLATVLTALDSGPLKSKKIINVIDTSATLDQRLQVDSTDYRSLELPEQNILRNISGYLMQKCLQRHSCTSCEQYAQACQTISEDTLFCHYKNLDESSDFGNLTMPATNFVYYIAQLEHQFSNGLFERYSTGARVGFQILTELSKIPFSHPCKNFPLDYVRGLFVRMRLFLCVKSHNTLQKTKSKKERRLIIFSHL</sequence>
<evidence type="ECO:0000259" key="3">
    <source>
        <dbReference type="Pfam" id="PF21789"/>
    </source>
</evidence>
<keyword evidence="5" id="KW-1185">Reference proteome</keyword>
<protein>
    <submittedName>
        <fullName evidence="4">Transposable element P transposase-like Protein</fullName>
    </submittedName>
</protein>
<dbReference type="InParanoid" id="D7ELR3"/>
<dbReference type="PANTHER" id="PTHR48455:SF1">
    <property type="entry name" value="TRANSPOSABLE ELEMENT P TRANSPOSASE-LIKE PROTEIN"/>
    <property type="match status" value="1"/>
</dbReference>
<dbReference type="STRING" id="7070.D7ELR3"/>